<evidence type="ECO:0000256" key="2">
    <source>
        <dbReference type="ARBA" id="ARBA00009320"/>
    </source>
</evidence>
<dbReference type="GO" id="GO:0030170">
    <property type="term" value="F:pyridoxal phosphate binding"/>
    <property type="evidence" value="ECO:0007669"/>
    <property type="project" value="InterPro"/>
</dbReference>
<sequence>MFYVNGKPQTEIAISDRSFQYGDGCFTTMLVVNGHIQHWALHQQRLEQALSVLQMPLPDWKQVQQWLAIALEPILQASLASSIIRSGLKLHISRGCGGRGYSAIGADTPLITIHTFDYPQHYQAWQTNGIKLGISDLSLGLNPMLAGIKHNNRLEQVLIKSKFAHTCYDDVVVCDINQQVIETSASNLFWIKNNHLYTADLSSCGVTGTMRQQVLPLAQSFNLNVNMANYVLADLLGADEVFISNALHGIVPVVKIDTGNSHLAKKDNPQYCYPIGNQTRQFQERLNS</sequence>
<dbReference type="EMBL" id="CP045699">
    <property type="protein sequence ID" value="QGA65209.1"/>
    <property type="molecule type" value="Genomic_DNA"/>
</dbReference>
<comment type="similarity">
    <text evidence="2">Belongs to the class-IV pyridoxal-phosphate-dependent aminotransferase family.</text>
</comment>
<protein>
    <recommendedName>
        <fullName evidence="11 12">Aminodeoxychorismate lyase</fullName>
        <ecNumber evidence="8 12">4.1.3.38</ecNumber>
    </recommendedName>
</protein>
<evidence type="ECO:0000313" key="13">
    <source>
        <dbReference type="EMBL" id="QGA65209.1"/>
    </source>
</evidence>
<dbReference type="Proteomes" id="UP000348942">
    <property type="component" value="Chromosome 1"/>
</dbReference>
<dbReference type="InterPro" id="IPR050571">
    <property type="entry name" value="Class-IV_PLP-Dep_Aminotrnsfr"/>
</dbReference>
<comment type="cofactor">
    <cofactor evidence="1">
        <name>pyridoxal 5'-phosphate</name>
        <dbReference type="ChEBI" id="CHEBI:597326"/>
    </cofactor>
</comment>
<dbReference type="RefSeq" id="WP_153447358.1">
    <property type="nucleotide sequence ID" value="NZ_CP045699.1"/>
</dbReference>
<evidence type="ECO:0000256" key="11">
    <source>
        <dbReference type="ARBA" id="ARBA00069174"/>
    </source>
</evidence>
<comment type="function">
    <text evidence="10">Involved in the biosynthesis of p-aminobenzoate (PABA), a precursor of tetrahydrofolate. Converts 4-amino-4-deoxychorismate into 4-aminobenzoate (PABA) and pyruvate.</text>
</comment>
<dbReference type="PANTHER" id="PTHR42743:SF2">
    <property type="entry name" value="AMINODEOXYCHORISMATE LYASE"/>
    <property type="match status" value="1"/>
</dbReference>
<dbReference type="NCBIfam" id="NF004761">
    <property type="entry name" value="PRK06092.1"/>
    <property type="match status" value="1"/>
</dbReference>
<dbReference type="InterPro" id="IPR001544">
    <property type="entry name" value="Aminotrans_IV"/>
</dbReference>
<evidence type="ECO:0000256" key="10">
    <source>
        <dbReference type="ARBA" id="ARBA00054027"/>
    </source>
</evidence>
<dbReference type="GO" id="GO:0005829">
    <property type="term" value="C:cytosol"/>
    <property type="evidence" value="ECO:0007669"/>
    <property type="project" value="TreeGrafter"/>
</dbReference>
<dbReference type="GO" id="GO:0008696">
    <property type="term" value="F:4-amino-4-deoxychorismate lyase activity"/>
    <property type="evidence" value="ECO:0007669"/>
    <property type="project" value="UniProtKB-UniRule"/>
</dbReference>
<dbReference type="InterPro" id="IPR043132">
    <property type="entry name" value="BCAT-like_C"/>
</dbReference>
<dbReference type="InterPro" id="IPR036038">
    <property type="entry name" value="Aminotransferase-like"/>
</dbReference>
<organism evidence="13 14">
    <name type="scientific">Vibrio algicola</name>
    <dbReference type="NCBI Taxonomy" id="2662262"/>
    <lineage>
        <taxon>Bacteria</taxon>
        <taxon>Pseudomonadati</taxon>
        <taxon>Pseudomonadota</taxon>
        <taxon>Gammaproteobacteria</taxon>
        <taxon>Vibrionales</taxon>
        <taxon>Vibrionaceae</taxon>
        <taxon>Vibrio</taxon>
    </lineage>
</organism>
<evidence type="ECO:0000256" key="8">
    <source>
        <dbReference type="ARBA" id="ARBA00035676"/>
    </source>
</evidence>
<dbReference type="EC" id="4.1.3.38" evidence="8 12"/>
<evidence type="ECO:0000256" key="3">
    <source>
        <dbReference type="ARBA" id="ARBA00011738"/>
    </source>
</evidence>
<name>A0A5Q0TIT6_9VIBR</name>
<reference evidence="13 14" key="1">
    <citation type="submission" date="2019-10" db="EMBL/GenBank/DDBJ databases">
        <title>Vibrio sp. nov., isolated from Coralline algae surface.</title>
        <authorList>
            <person name="Geng Y."/>
            <person name="Zhang X."/>
        </authorList>
    </citation>
    <scope>NUCLEOTIDE SEQUENCE [LARGE SCALE GENOMIC DNA]</scope>
    <source>
        <strain evidence="13 14">SM1977</strain>
    </source>
</reference>
<dbReference type="Pfam" id="PF01063">
    <property type="entry name" value="Aminotran_4"/>
    <property type="match status" value="1"/>
</dbReference>
<dbReference type="NCBIfam" id="TIGR03461">
    <property type="entry name" value="pabC_Proteo"/>
    <property type="match status" value="1"/>
</dbReference>
<dbReference type="CDD" id="cd01559">
    <property type="entry name" value="ADCL_like"/>
    <property type="match status" value="1"/>
</dbReference>
<keyword evidence="4" id="KW-0663">Pyridoxal phosphate</keyword>
<evidence type="ECO:0000256" key="1">
    <source>
        <dbReference type="ARBA" id="ARBA00001933"/>
    </source>
</evidence>
<dbReference type="GO" id="GO:0008153">
    <property type="term" value="P:4-aminobenzoate biosynthetic process"/>
    <property type="evidence" value="ECO:0007669"/>
    <property type="project" value="UniProtKB-UniRule"/>
</dbReference>
<keyword evidence="14" id="KW-1185">Reference proteome</keyword>
<dbReference type="InterPro" id="IPR017824">
    <property type="entry name" value="Aminodeoxychorismate_lyase_IV"/>
</dbReference>
<proteinExistence type="inferred from homology"/>
<dbReference type="InterPro" id="IPR043131">
    <property type="entry name" value="BCAT-like_N"/>
</dbReference>
<evidence type="ECO:0000256" key="4">
    <source>
        <dbReference type="ARBA" id="ARBA00022898"/>
    </source>
</evidence>
<dbReference type="AlphaFoldDB" id="A0A5Q0TIT6"/>
<comment type="subunit">
    <text evidence="3">Homodimer.</text>
</comment>
<evidence type="ECO:0000256" key="5">
    <source>
        <dbReference type="ARBA" id="ARBA00022909"/>
    </source>
</evidence>
<comment type="catalytic activity">
    <reaction evidence="9">
        <text>4-amino-4-deoxychorismate = 4-aminobenzoate + pyruvate + H(+)</text>
        <dbReference type="Rhea" id="RHEA:16201"/>
        <dbReference type="ChEBI" id="CHEBI:15361"/>
        <dbReference type="ChEBI" id="CHEBI:15378"/>
        <dbReference type="ChEBI" id="CHEBI:17836"/>
        <dbReference type="ChEBI" id="CHEBI:58406"/>
        <dbReference type="EC" id="4.1.3.38"/>
    </reaction>
</comment>
<evidence type="ECO:0000256" key="7">
    <source>
        <dbReference type="ARBA" id="ARBA00035633"/>
    </source>
</evidence>
<evidence type="ECO:0000256" key="6">
    <source>
        <dbReference type="ARBA" id="ARBA00023239"/>
    </source>
</evidence>
<accession>A0A5Q0TIT6</accession>
<dbReference type="PANTHER" id="PTHR42743">
    <property type="entry name" value="AMINO-ACID AMINOTRANSFERASE"/>
    <property type="match status" value="1"/>
</dbReference>
<dbReference type="Gene3D" id="3.30.470.10">
    <property type="match status" value="1"/>
</dbReference>
<gene>
    <name evidence="13" type="primary">pabC</name>
    <name evidence="13" type="ORF">GFB47_07155</name>
</gene>
<dbReference type="FunFam" id="3.20.10.10:FF:000002">
    <property type="entry name" value="D-alanine aminotransferase"/>
    <property type="match status" value="1"/>
</dbReference>
<dbReference type="Gene3D" id="3.20.10.10">
    <property type="entry name" value="D-amino Acid Aminotransferase, subunit A, domain 2"/>
    <property type="match status" value="1"/>
</dbReference>
<keyword evidence="6 13" id="KW-0456">Lyase</keyword>
<dbReference type="SUPFAM" id="SSF56752">
    <property type="entry name" value="D-aminoacid aminotransferase-like PLP-dependent enzymes"/>
    <property type="match status" value="1"/>
</dbReference>
<evidence type="ECO:0000256" key="12">
    <source>
        <dbReference type="NCBIfam" id="TIGR03461"/>
    </source>
</evidence>
<dbReference type="GO" id="GO:0046656">
    <property type="term" value="P:folic acid biosynthetic process"/>
    <property type="evidence" value="ECO:0007669"/>
    <property type="project" value="UniProtKB-KW"/>
</dbReference>
<comment type="pathway">
    <text evidence="7">Cofactor biosynthesis; tetrahydrofolate biosynthesis; 4-aminobenzoate from chorismate: step 2/2.</text>
</comment>
<evidence type="ECO:0000256" key="9">
    <source>
        <dbReference type="ARBA" id="ARBA00049529"/>
    </source>
</evidence>
<evidence type="ECO:0000313" key="14">
    <source>
        <dbReference type="Proteomes" id="UP000348942"/>
    </source>
</evidence>
<keyword evidence="5" id="KW-0289">Folate biosynthesis</keyword>